<proteinExistence type="predicted"/>
<dbReference type="WBParaSite" id="GPUH_0001350501-mRNA-1">
    <property type="protein sequence ID" value="GPUH_0001350501-mRNA-1"/>
    <property type="gene ID" value="GPUH_0001350501"/>
</dbReference>
<evidence type="ECO:0000313" key="1">
    <source>
        <dbReference type="EMBL" id="VDN22397.1"/>
    </source>
</evidence>
<reference evidence="3" key="1">
    <citation type="submission" date="2016-06" db="UniProtKB">
        <authorList>
            <consortium name="WormBaseParasite"/>
        </authorList>
    </citation>
    <scope>IDENTIFICATION</scope>
</reference>
<dbReference type="AlphaFoldDB" id="A0A183DXP9"/>
<dbReference type="Proteomes" id="UP000271098">
    <property type="component" value="Unassembled WGS sequence"/>
</dbReference>
<name>A0A183DXP9_9BILA</name>
<keyword evidence="2" id="KW-1185">Reference proteome</keyword>
<evidence type="ECO:0000313" key="2">
    <source>
        <dbReference type="Proteomes" id="UP000271098"/>
    </source>
</evidence>
<protein>
    <submittedName>
        <fullName evidence="3">Tr-type G domain-containing protein</fullName>
    </submittedName>
</protein>
<reference evidence="1 2" key="2">
    <citation type="submission" date="2018-11" db="EMBL/GenBank/DDBJ databases">
        <authorList>
            <consortium name="Pathogen Informatics"/>
        </authorList>
    </citation>
    <scope>NUCLEOTIDE SEQUENCE [LARGE SCALE GENOMIC DNA]</scope>
</reference>
<gene>
    <name evidence="1" type="ORF">GPUH_LOCUS13490</name>
</gene>
<sequence>MVKLQESAETAPAKEGYIGLRHAGLDQVVDQMQNGAAELLDKMDISQYKVCQNVRVIAVDNVTDIGSSELRALVRYEDNTEQLVPTRILTLFAPAVMQNGATELLDKMDISQYKVCQNVRVIAVDNVTDIGSSELRALVRYEDNTEQLVPTRILTLFAPALWGCNPALFGGVLMSCNEIVEKVATETFLTKNWARFTGNACHSGFGGVFTLQIC</sequence>
<organism evidence="3">
    <name type="scientific">Gongylonema pulchrum</name>
    <dbReference type="NCBI Taxonomy" id="637853"/>
    <lineage>
        <taxon>Eukaryota</taxon>
        <taxon>Metazoa</taxon>
        <taxon>Ecdysozoa</taxon>
        <taxon>Nematoda</taxon>
        <taxon>Chromadorea</taxon>
        <taxon>Rhabditida</taxon>
        <taxon>Spirurina</taxon>
        <taxon>Spiruromorpha</taxon>
        <taxon>Spiruroidea</taxon>
        <taxon>Gongylonematidae</taxon>
        <taxon>Gongylonema</taxon>
    </lineage>
</organism>
<evidence type="ECO:0000313" key="3">
    <source>
        <dbReference type="WBParaSite" id="GPUH_0001350501-mRNA-1"/>
    </source>
</evidence>
<accession>A0A183DXP9</accession>
<dbReference type="EMBL" id="UYRT01080271">
    <property type="protein sequence ID" value="VDN22397.1"/>
    <property type="molecule type" value="Genomic_DNA"/>
</dbReference>